<dbReference type="Proteomes" id="UP000268553">
    <property type="component" value="Unassembled WGS sequence"/>
</dbReference>
<reference evidence="1 2" key="1">
    <citation type="submission" date="2018-12" db="EMBL/GenBank/DDBJ databases">
        <authorList>
            <person name="Kim S.-J."/>
            <person name="Jung G.-Y."/>
        </authorList>
    </citation>
    <scope>NUCLEOTIDE SEQUENCE [LARGE SCALE GENOMIC DNA]</scope>
    <source>
        <strain evidence="1 2">03SU3-P</strain>
    </source>
</reference>
<dbReference type="OrthoDB" id="7596589at2"/>
<dbReference type="EMBL" id="RWJI01000001">
    <property type="protein sequence ID" value="RRQ52791.1"/>
    <property type="molecule type" value="Genomic_DNA"/>
</dbReference>
<organism evidence="1 2">
    <name type="scientific">Sphingorhabdus wooponensis</name>
    <dbReference type="NCBI Taxonomy" id="940136"/>
    <lineage>
        <taxon>Bacteria</taxon>
        <taxon>Pseudomonadati</taxon>
        <taxon>Pseudomonadota</taxon>
        <taxon>Alphaproteobacteria</taxon>
        <taxon>Sphingomonadales</taxon>
        <taxon>Sphingomonadaceae</taxon>
        <taxon>Sphingorhabdus</taxon>
    </lineage>
</organism>
<protein>
    <submittedName>
        <fullName evidence="1">Uncharacterized protein</fullName>
    </submittedName>
</protein>
<gene>
    <name evidence="1" type="ORF">D7D48_00420</name>
</gene>
<accession>A0A3R8RUE1</accession>
<dbReference type="AlphaFoldDB" id="A0A3R8RUE1"/>
<evidence type="ECO:0000313" key="2">
    <source>
        <dbReference type="Proteomes" id="UP000268553"/>
    </source>
</evidence>
<proteinExistence type="predicted"/>
<sequence length="136" mass="14632">MVAFASPLTLVAACGQVDNIPKPLTEKQSAVLMKELNGKVAGKPVNCISDFNGTNTIRVSDNILLYRVSGRLVYQNNLRSACSGLSRDDDIIVSEQFGSQKCKGDLIRLVDRTTGMTGGVCSLGEFVPYRSEKTTG</sequence>
<comment type="caution">
    <text evidence="1">The sequence shown here is derived from an EMBL/GenBank/DDBJ whole genome shotgun (WGS) entry which is preliminary data.</text>
</comment>
<name>A0A3R8RUE1_9SPHN</name>
<evidence type="ECO:0000313" key="1">
    <source>
        <dbReference type="EMBL" id="RRQ52791.1"/>
    </source>
</evidence>
<keyword evidence="2" id="KW-1185">Reference proteome</keyword>